<reference evidence="19" key="1">
    <citation type="submission" date="2012-08" db="EMBL/GenBank/DDBJ databases">
        <title>Comparative genomics of metastatic and non-metastatic Leishmania guyanensis provides insights into polygenic factors involved in Leishmania RNA virus infection.</title>
        <authorList>
            <person name="Smith D."/>
            <person name="Hertz-Fowler C."/>
            <person name="Martin R."/>
            <person name="Dickens N."/>
            <person name="Fasel N."/>
            <person name="Falquet L."/>
            <person name="Beverley S."/>
            <person name="Zangger H."/>
            <person name="Calderon-Copete S."/>
            <person name="Mottram J."/>
            <person name="Xenarios I."/>
        </authorList>
    </citation>
    <scope>NUCLEOTIDE SEQUENCE</scope>
    <source>
        <strain evidence="19">MHOM/BR/75/M4147/SSU:IR2SAT-LUC</strain>
    </source>
</reference>
<evidence type="ECO:0000256" key="14">
    <source>
        <dbReference type="ARBA" id="ARBA00023221"/>
    </source>
</evidence>
<organism evidence="19">
    <name type="scientific">Leishmania guyanensis</name>
    <dbReference type="NCBI Taxonomy" id="5670"/>
    <lineage>
        <taxon>Eukaryota</taxon>
        <taxon>Discoba</taxon>
        <taxon>Euglenozoa</taxon>
        <taxon>Kinetoplastea</taxon>
        <taxon>Metakinetoplastina</taxon>
        <taxon>Trypanosomatida</taxon>
        <taxon>Trypanosomatidae</taxon>
        <taxon>Leishmaniinae</taxon>
        <taxon>Leishmania</taxon>
        <taxon>Leishmania guyanensis species complex</taxon>
    </lineage>
</organism>
<evidence type="ECO:0000256" key="3">
    <source>
        <dbReference type="ARBA" id="ARBA00022516"/>
    </source>
</evidence>
<evidence type="ECO:0000256" key="4">
    <source>
        <dbReference type="ARBA" id="ARBA00022692"/>
    </source>
</evidence>
<dbReference type="Pfam" id="PF01222">
    <property type="entry name" value="ERG4_ERG24"/>
    <property type="match status" value="1"/>
</dbReference>
<feature type="transmembrane region" description="Helical" evidence="18">
    <location>
        <begin position="437"/>
        <end position="462"/>
    </location>
</feature>
<evidence type="ECO:0000256" key="7">
    <source>
        <dbReference type="ARBA" id="ARBA00022955"/>
    </source>
</evidence>
<evidence type="ECO:0000256" key="13">
    <source>
        <dbReference type="ARBA" id="ARBA00023166"/>
    </source>
</evidence>
<keyword evidence="12 18" id="KW-0472">Membrane</keyword>
<dbReference type="PANTHER" id="PTHR21257:SF31">
    <property type="entry name" value="DELTA(24(24(1)))-STEROL REDUCTASE ERG4"/>
    <property type="match status" value="1"/>
</dbReference>
<keyword evidence="7" id="KW-0752">Steroid biosynthesis</keyword>
<keyword evidence="13" id="KW-1207">Sterol metabolism</keyword>
<evidence type="ECO:0000256" key="15">
    <source>
        <dbReference type="ARBA" id="ARBA00038892"/>
    </source>
</evidence>
<evidence type="ECO:0000313" key="19">
    <source>
        <dbReference type="EMBL" id="CCM18528.1"/>
    </source>
</evidence>
<feature type="transmembrane region" description="Helical" evidence="18">
    <location>
        <begin position="323"/>
        <end position="343"/>
    </location>
</feature>
<feature type="transmembrane region" description="Helical" evidence="18">
    <location>
        <begin position="281"/>
        <end position="303"/>
    </location>
</feature>
<evidence type="ECO:0000256" key="10">
    <source>
        <dbReference type="ARBA" id="ARBA00023011"/>
    </source>
</evidence>
<keyword evidence="3" id="KW-0444">Lipid biosynthesis</keyword>
<comment type="catalytic activity">
    <reaction evidence="16">
        <text>ergosterol + NADP(+) = ergosta-5,7,22,24(28)-tetraen-3beta-ol + NADPH + H(+)</text>
        <dbReference type="Rhea" id="RHEA:18501"/>
        <dbReference type="ChEBI" id="CHEBI:15378"/>
        <dbReference type="ChEBI" id="CHEBI:16933"/>
        <dbReference type="ChEBI" id="CHEBI:18249"/>
        <dbReference type="ChEBI" id="CHEBI:57783"/>
        <dbReference type="ChEBI" id="CHEBI:58349"/>
        <dbReference type="EC" id="1.3.1.71"/>
    </reaction>
    <physiologicalReaction direction="right-to-left" evidence="16">
        <dbReference type="Rhea" id="RHEA:18503"/>
    </physiologicalReaction>
</comment>
<gene>
    <name evidence="19" type="primary">LgM4147LRVhigh.33.01950.00300</name>
    <name evidence="19" type="ORF">BN36_3360170</name>
</gene>
<comment type="similarity">
    <text evidence="2">Belongs to the ERG4/ERG24 family.</text>
</comment>
<dbReference type="EMBL" id="CALQ01001582">
    <property type="protein sequence ID" value="CCM18528.1"/>
    <property type="molecule type" value="Genomic_DNA"/>
</dbReference>
<keyword evidence="5" id="KW-0256">Endoplasmic reticulum</keyword>
<feature type="region of interest" description="Disordered" evidence="17">
    <location>
        <begin position="1"/>
        <end position="37"/>
    </location>
</feature>
<dbReference type="GO" id="GO:0000246">
    <property type="term" value="F:Delta24(24-1) sterol reductase activity"/>
    <property type="evidence" value="ECO:0007669"/>
    <property type="project" value="UniProtKB-EC"/>
</dbReference>
<evidence type="ECO:0000256" key="18">
    <source>
        <dbReference type="SAM" id="Phobius"/>
    </source>
</evidence>
<dbReference type="GO" id="GO:0005789">
    <property type="term" value="C:endoplasmic reticulum membrane"/>
    <property type="evidence" value="ECO:0007669"/>
    <property type="project" value="UniProtKB-SubCell"/>
</dbReference>
<feature type="compositionally biased region" description="Basic residues" evidence="17">
    <location>
        <begin position="13"/>
        <end position="37"/>
    </location>
</feature>
<sequence length="500" mass="58812">MPENNRSSNHVAPRSRSRSRSRTRKASRTRSNTPRRTKVLTPEEAYYATVERKFTPEKDEWNEEWEFQGPLGVLFIMAVSHVLIFYFYVCVERFQGAIIYPGHPKLEGEKMQTVFFSFLAEHACPTVRTFVIFLGFLLLEYFLALVLPAIYVKGLPLPSENGYRLTYKCNAVSAWYCILVIVGFLHYYGVYPLNELRRNYGHYLTVATITADVISVWVYIAGYKRRIRMTGSFIYDFFMGSALNLRLPGNIDVKMFAECRNSWVLLMLLTLSCAAEQYNELGYLTGNMIFMIMAHLLYVNAVAKGEECVITTWDIYYEKFGWMLAYWNTCGVPFLYCMQSVYIQTVLKEKEHPRWVLALMVCVLLLAYYLWDTTNSQKSHFRMRRSGVPMKIIRSTAFPQMPWCYIENPRTLKSATGELFVDGFYRYGRKLHYTADLVMALLWGCACGFKSFIPFFYFSFFLTHLIHRERRDEHRCKAKYGKMWDEYVKLVPYKFIPYIY</sequence>
<evidence type="ECO:0000256" key="5">
    <source>
        <dbReference type="ARBA" id="ARBA00022824"/>
    </source>
</evidence>
<dbReference type="GO" id="GO:0006696">
    <property type="term" value="P:ergosterol biosynthetic process"/>
    <property type="evidence" value="ECO:0007669"/>
    <property type="project" value="TreeGrafter"/>
</dbReference>
<dbReference type="Gene3D" id="1.20.120.1630">
    <property type="match status" value="1"/>
</dbReference>
<keyword evidence="8 18" id="KW-1133">Transmembrane helix</keyword>
<dbReference type="InterPro" id="IPR001171">
    <property type="entry name" value="ERG24_DHCR-like"/>
</dbReference>
<feature type="transmembrane region" description="Helical" evidence="18">
    <location>
        <begin position="355"/>
        <end position="371"/>
    </location>
</feature>
<evidence type="ECO:0000256" key="2">
    <source>
        <dbReference type="ARBA" id="ARBA00005402"/>
    </source>
</evidence>
<evidence type="ECO:0000256" key="16">
    <source>
        <dbReference type="ARBA" id="ARBA00048918"/>
    </source>
</evidence>
<evidence type="ECO:0000256" key="8">
    <source>
        <dbReference type="ARBA" id="ARBA00022989"/>
    </source>
</evidence>
<keyword evidence="6" id="KW-0521">NADP</keyword>
<keyword evidence="10" id="KW-0756">Sterol biosynthesis</keyword>
<evidence type="ECO:0000256" key="12">
    <source>
        <dbReference type="ARBA" id="ARBA00023136"/>
    </source>
</evidence>
<dbReference type="FunFam" id="1.20.120.1630:FF:000003">
    <property type="entry name" value="C-24(28) sterol reductase"/>
    <property type="match status" value="1"/>
</dbReference>
<dbReference type="AlphaFoldDB" id="A0A1E1J4K9"/>
<evidence type="ECO:0000256" key="17">
    <source>
        <dbReference type="SAM" id="MobiDB-lite"/>
    </source>
</evidence>
<comment type="subcellular location">
    <subcellularLocation>
        <location evidence="1">Endoplasmic reticulum membrane</location>
        <topology evidence="1">Multi-pass membrane protein</topology>
    </subcellularLocation>
</comment>
<accession>A0A1E1J4K9</accession>
<name>A0A1E1J4K9_LEIGU</name>
<keyword evidence="14" id="KW-0753">Steroid metabolism</keyword>
<dbReference type="PANTHER" id="PTHR21257">
    <property type="entry name" value="DELTA(14)-STEROL REDUCTASE"/>
    <property type="match status" value="1"/>
</dbReference>
<feature type="transmembrane region" description="Helical" evidence="18">
    <location>
        <begin position="172"/>
        <end position="191"/>
    </location>
</feature>
<feature type="transmembrane region" description="Helical" evidence="18">
    <location>
        <begin position="71"/>
        <end position="91"/>
    </location>
</feature>
<evidence type="ECO:0000256" key="11">
    <source>
        <dbReference type="ARBA" id="ARBA00023098"/>
    </source>
</evidence>
<evidence type="ECO:0000256" key="1">
    <source>
        <dbReference type="ARBA" id="ARBA00004477"/>
    </source>
</evidence>
<feature type="transmembrane region" description="Helical" evidence="18">
    <location>
        <begin position="130"/>
        <end position="152"/>
    </location>
</feature>
<feature type="compositionally biased region" description="Polar residues" evidence="17">
    <location>
        <begin position="1"/>
        <end position="10"/>
    </location>
</feature>
<evidence type="ECO:0000256" key="6">
    <source>
        <dbReference type="ARBA" id="ARBA00022857"/>
    </source>
</evidence>
<dbReference type="EC" id="1.3.1.71" evidence="15"/>
<evidence type="ECO:0000256" key="9">
    <source>
        <dbReference type="ARBA" id="ARBA00023002"/>
    </source>
</evidence>
<keyword evidence="11" id="KW-0443">Lipid metabolism</keyword>
<keyword evidence="9" id="KW-0560">Oxidoreductase</keyword>
<feature type="transmembrane region" description="Helical" evidence="18">
    <location>
        <begin position="203"/>
        <end position="221"/>
    </location>
</feature>
<proteinExistence type="inferred from homology"/>
<protein>
    <recommendedName>
        <fullName evidence="15">Delta(24(24(1)))-sterol reductase</fullName>
        <ecNumber evidence="15">1.3.1.71</ecNumber>
    </recommendedName>
</protein>
<keyword evidence="4 18" id="KW-0812">Transmembrane</keyword>